<name>A0ABR7TV31_9BACT</name>
<dbReference type="EMBL" id="JACVFC010000005">
    <property type="protein sequence ID" value="MBC9934341.1"/>
    <property type="molecule type" value="Genomic_DNA"/>
</dbReference>
<proteinExistence type="inferred from homology"/>
<organism evidence="2 3">
    <name type="scientific">Chitinophaga qingshengii</name>
    <dbReference type="NCBI Taxonomy" id="1569794"/>
    <lineage>
        <taxon>Bacteria</taxon>
        <taxon>Pseudomonadati</taxon>
        <taxon>Bacteroidota</taxon>
        <taxon>Chitinophagia</taxon>
        <taxon>Chitinophagales</taxon>
        <taxon>Chitinophagaceae</taxon>
        <taxon>Chitinophaga</taxon>
    </lineage>
</organism>
<dbReference type="Proteomes" id="UP000659124">
    <property type="component" value="Unassembled WGS sequence"/>
</dbReference>
<reference evidence="2 3" key="1">
    <citation type="submission" date="2020-09" db="EMBL/GenBank/DDBJ databases">
        <title>Genome sequences of type strains of Chitinophaga qingshengii and Chitinophaga varians.</title>
        <authorList>
            <person name="Kittiwongwattana C."/>
        </authorList>
    </citation>
    <scope>NUCLEOTIDE SEQUENCE [LARGE SCALE GENOMIC DNA]</scope>
    <source>
        <strain evidence="2 3">JCM 30026</strain>
    </source>
</reference>
<evidence type="ECO:0000256" key="1">
    <source>
        <dbReference type="ARBA" id="ARBA00007274"/>
    </source>
</evidence>
<dbReference type="InterPro" id="IPR011004">
    <property type="entry name" value="Trimer_LpxA-like_sf"/>
</dbReference>
<dbReference type="SUPFAM" id="SSF51161">
    <property type="entry name" value="Trimeric LpxA-like enzymes"/>
    <property type="match status" value="1"/>
</dbReference>
<comment type="similarity">
    <text evidence="1">Belongs to the transferase hexapeptide repeat family.</text>
</comment>
<protein>
    <recommendedName>
        <fullName evidence="4">Acetyltransferase</fullName>
    </recommendedName>
</protein>
<evidence type="ECO:0008006" key="4">
    <source>
        <dbReference type="Google" id="ProtNLM"/>
    </source>
</evidence>
<comment type="caution">
    <text evidence="2">The sequence shown here is derived from an EMBL/GenBank/DDBJ whole genome shotgun (WGS) entry which is preliminary data.</text>
</comment>
<dbReference type="InterPro" id="IPR050179">
    <property type="entry name" value="Trans_hexapeptide_repeat"/>
</dbReference>
<accession>A0ABR7TV31</accession>
<dbReference type="Gene3D" id="2.160.10.10">
    <property type="entry name" value="Hexapeptide repeat proteins"/>
    <property type="match status" value="1"/>
</dbReference>
<evidence type="ECO:0000313" key="2">
    <source>
        <dbReference type="EMBL" id="MBC9934341.1"/>
    </source>
</evidence>
<gene>
    <name evidence="2" type="ORF">ICL07_28395</name>
</gene>
<dbReference type="PANTHER" id="PTHR43300">
    <property type="entry name" value="ACETYLTRANSFERASE"/>
    <property type="match status" value="1"/>
</dbReference>
<keyword evidence="3" id="KW-1185">Reference proteome</keyword>
<evidence type="ECO:0000313" key="3">
    <source>
        <dbReference type="Proteomes" id="UP000659124"/>
    </source>
</evidence>
<sequence>MIVPGVTIGEGAIVGGGAVVTKDVPPMAVVGGNPAKVIKMRDEETYQQLKQQQQIYMHLKQSGRVKYFEIEG</sequence>